<evidence type="ECO:0000259" key="1">
    <source>
        <dbReference type="Pfam" id="PF17834"/>
    </source>
</evidence>
<dbReference type="EMBL" id="JBBNAG010000006">
    <property type="protein sequence ID" value="KAK9125356.1"/>
    <property type="molecule type" value="Genomic_DNA"/>
</dbReference>
<protein>
    <recommendedName>
        <fullName evidence="1">Beta-galactosidase beta-sandwich domain-containing protein</fullName>
    </recommendedName>
</protein>
<dbReference type="Pfam" id="PF17834">
    <property type="entry name" value="GHD"/>
    <property type="match status" value="1"/>
</dbReference>
<name>A0AAP0J3C6_9MAGN</name>
<evidence type="ECO:0000313" key="2">
    <source>
        <dbReference type="EMBL" id="KAK9125356.1"/>
    </source>
</evidence>
<dbReference type="AlphaFoldDB" id="A0AAP0J3C6"/>
<gene>
    <name evidence="2" type="ORF">Scep_014202</name>
</gene>
<sequence>MAYSINLDEGPKFNDDGHNFVEKNIKFGDDCFSLSNANQTTDTTISFQDNQFTVPAGSVSILPDCKTETYNTAKTSIEEDQSQLANQRLQQELLPLSKQLWMRELAMVKFQTSRLVSKRA</sequence>
<organism evidence="2 3">
    <name type="scientific">Stephania cephalantha</name>
    <dbReference type="NCBI Taxonomy" id="152367"/>
    <lineage>
        <taxon>Eukaryota</taxon>
        <taxon>Viridiplantae</taxon>
        <taxon>Streptophyta</taxon>
        <taxon>Embryophyta</taxon>
        <taxon>Tracheophyta</taxon>
        <taxon>Spermatophyta</taxon>
        <taxon>Magnoliopsida</taxon>
        <taxon>Ranunculales</taxon>
        <taxon>Menispermaceae</taxon>
        <taxon>Menispermoideae</taxon>
        <taxon>Cissampelideae</taxon>
        <taxon>Stephania</taxon>
    </lineage>
</organism>
<accession>A0AAP0J3C6</accession>
<comment type="caution">
    <text evidence="2">The sequence shown here is derived from an EMBL/GenBank/DDBJ whole genome shotgun (WGS) entry which is preliminary data.</text>
</comment>
<reference evidence="2 3" key="1">
    <citation type="submission" date="2024-01" db="EMBL/GenBank/DDBJ databases">
        <title>Genome assemblies of Stephania.</title>
        <authorList>
            <person name="Yang L."/>
        </authorList>
    </citation>
    <scope>NUCLEOTIDE SEQUENCE [LARGE SCALE GENOMIC DNA]</scope>
    <source>
        <strain evidence="2">JXDWG</strain>
        <tissue evidence="2">Leaf</tissue>
    </source>
</reference>
<keyword evidence="3" id="KW-1185">Reference proteome</keyword>
<dbReference type="InterPro" id="IPR041392">
    <property type="entry name" value="GHD"/>
</dbReference>
<dbReference type="Proteomes" id="UP001419268">
    <property type="component" value="Unassembled WGS sequence"/>
</dbReference>
<proteinExistence type="predicted"/>
<feature type="domain" description="Beta-galactosidase beta-sandwich" evidence="1">
    <location>
        <begin position="31"/>
        <end position="74"/>
    </location>
</feature>
<evidence type="ECO:0000313" key="3">
    <source>
        <dbReference type="Proteomes" id="UP001419268"/>
    </source>
</evidence>